<evidence type="ECO:0000313" key="2">
    <source>
        <dbReference type="EMBL" id="CAB3745330.1"/>
    </source>
</evidence>
<evidence type="ECO:0000256" key="1">
    <source>
        <dbReference type="SAM" id="Phobius"/>
    </source>
</evidence>
<feature type="transmembrane region" description="Helical" evidence="1">
    <location>
        <begin position="20"/>
        <end position="40"/>
    </location>
</feature>
<keyword evidence="1" id="KW-0812">Transmembrane</keyword>
<keyword evidence="1" id="KW-0472">Membrane</keyword>
<protein>
    <submittedName>
        <fullName evidence="2">Uncharacterized protein</fullName>
    </submittedName>
</protein>
<dbReference type="AlphaFoldDB" id="A0A6J5CYA1"/>
<reference evidence="2 3" key="1">
    <citation type="submission" date="2020-04" db="EMBL/GenBank/DDBJ databases">
        <authorList>
            <person name="De Canck E."/>
        </authorList>
    </citation>
    <scope>NUCLEOTIDE SEQUENCE [LARGE SCALE GENOMIC DNA]</scope>
    <source>
        <strain evidence="2 3">LMG 27174</strain>
    </source>
</reference>
<name>A0A6J5CYA1_9BURK</name>
<dbReference type="Proteomes" id="UP000494205">
    <property type="component" value="Unassembled WGS sequence"/>
</dbReference>
<sequence length="81" mass="8561">MSKLSDPAAAERNAESRPAASIVVVDVVVVVVFAPARLLFTSAAVIVMSFRAVTVPPTFVRSPDRFAVRLRPAAVDAPLLS</sequence>
<keyword evidence="1" id="KW-1133">Transmembrane helix</keyword>
<dbReference type="EMBL" id="CADIJZ010000106">
    <property type="protein sequence ID" value="CAB3745330.1"/>
    <property type="molecule type" value="Genomic_DNA"/>
</dbReference>
<gene>
    <name evidence="2" type="ORF">LMG27174_07318</name>
</gene>
<accession>A0A6J5CYA1</accession>
<evidence type="ECO:0000313" key="3">
    <source>
        <dbReference type="Proteomes" id="UP000494205"/>
    </source>
</evidence>
<organism evidence="2 3">
    <name type="scientific">Paraburkholderia rhynchosiae</name>
    <dbReference type="NCBI Taxonomy" id="487049"/>
    <lineage>
        <taxon>Bacteria</taxon>
        <taxon>Pseudomonadati</taxon>
        <taxon>Pseudomonadota</taxon>
        <taxon>Betaproteobacteria</taxon>
        <taxon>Burkholderiales</taxon>
        <taxon>Burkholderiaceae</taxon>
        <taxon>Paraburkholderia</taxon>
    </lineage>
</organism>
<proteinExistence type="predicted"/>